<gene>
    <name evidence="2" type="ORF">GcC1_214007</name>
</gene>
<feature type="compositionally biased region" description="Low complexity" evidence="1">
    <location>
        <begin position="312"/>
        <end position="325"/>
    </location>
</feature>
<feature type="compositionally biased region" description="Basic and acidic residues" evidence="1">
    <location>
        <begin position="391"/>
        <end position="401"/>
    </location>
</feature>
<proteinExistence type="predicted"/>
<evidence type="ECO:0000313" key="2">
    <source>
        <dbReference type="EMBL" id="RKF54136.1"/>
    </source>
</evidence>
<organism evidence="2 3">
    <name type="scientific">Golovinomyces cichoracearum</name>
    <dbReference type="NCBI Taxonomy" id="62708"/>
    <lineage>
        <taxon>Eukaryota</taxon>
        <taxon>Fungi</taxon>
        <taxon>Dikarya</taxon>
        <taxon>Ascomycota</taxon>
        <taxon>Pezizomycotina</taxon>
        <taxon>Leotiomycetes</taxon>
        <taxon>Erysiphales</taxon>
        <taxon>Erysiphaceae</taxon>
        <taxon>Golovinomyces</taxon>
    </lineage>
</organism>
<protein>
    <submittedName>
        <fullName evidence="2">Uncharacterized protein</fullName>
    </submittedName>
</protein>
<dbReference type="Proteomes" id="UP000285405">
    <property type="component" value="Unassembled WGS sequence"/>
</dbReference>
<feature type="region of interest" description="Disordered" evidence="1">
    <location>
        <begin position="1"/>
        <end position="60"/>
    </location>
</feature>
<feature type="compositionally biased region" description="Polar residues" evidence="1">
    <location>
        <begin position="444"/>
        <end position="454"/>
    </location>
</feature>
<feature type="compositionally biased region" description="Polar residues" evidence="1">
    <location>
        <begin position="336"/>
        <end position="355"/>
    </location>
</feature>
<sequence>MAAVSASQDQRGLANHNESRPNASAWNTSATAQSEDTEPQFPGKHPHQAYNDALTTQFTKPNVKLQHTHSPISMHSTDNVLFPSVQTNASRSKNSSISDTLSATDSLLDLYGPNQSGMYSVDYQYESVFHGNKLQDDDDSENSRWIHRDKLAQIESQELQAAGIVLPRSRAPSKASSRRQQSKDLQTNNNSRIDSIQKRTWIDSLPTEEEVASENKSWDLRLPDEVAAEHGHPDSSSGVKCISRIPVCKKSPLPIPIAQLERDMIIPRKKNTIPTMKDEEVTAIKPREESDTPTKQAISTPPNPKRTNSENPTVKKSSTPTKSTSINQESSHRPNTRSGSNNNLTPTRTNENKSAPNKRPEGDPPWLSSMYKPDPRLPPDQQLLPTIAKRLQQEKWEKEGKFGNVYDTSFRPLNDQSPASRPALQPIQAGMSEDPQNDEWPLQSPKSPNLSTGRPGTAGGYSTMPKIIEPPVNNNSKPSSKPLVKAPEPPEVKEEKRFKCCVIM</sequence>
<feature type="compositionally biased region" description="Basic and acidic residues" evidence="1">
    <location>
        <begin position="276"/>
        <end position="292"/>
    </location>
</feature>
<evidence type="ECO:0000256" key="1">
    <source>
        <dbReference type="SAM" id="MobiDB-lite"/>
    </source>
</evidence>
<accession>A0A420H9N0</accession>
<feature type="compositionally biased region" description="Polar residues" evidence="1">
    <location>
        <begin position="293"/>
        <end position="311"/>
    </location>
</feature>
<feature type="compositionally biased region" description="Polar residues" evidence="1">
    <location>
        <begin position="20"/>
        <end position="34"/>
    </location>
</feature>
<feature type="region of interest" description="Disordered" evidence="1">
    <location>
        <begin position="269"/>
        <end position="491"/>
    </location>
</feature>
<evidence type="ECO:0000313" key="3">
    <source>
        <dbReference type="Proteomes" id="UP000285405"/>
    </source>
</evidence>
<feature type="compositionally biased region" description="Polar residues" evidence="1">
    <location>
        <begin position="1"/>
        <end position="10"/>
    </location>
</feature>
<dbReference type="OrthoDB" id="418495at2759"/>
<reference evidence="2 3" key="1">
    <citation type="journal article" date="2018" name="BMC Genomics">
        <title>Comparative genome analyses reveal sequence features reflecting distinct modes of host-adaptation between dicot and monocot powdery mildew.</title>
        <authorList>
            <person name="Wu Y."/>
            <person name="Ma X."/>
            <person name="Pan Z."/>
            <person name="Kale S.D."/>
            <person name="Song Y."/>
            <person name="King H."/>
            <person name="Zhang Q."/>
            <person name="Presley C."/>
            <person name="Deng X."/>
            <person name="Wei C.I."/>
            <person name="Xiao S."/>
        </authorList>
    </citation>
    <scope>NUCLEOTIDE SEQUENCE [LARGE SCALE GENOMIC DNA]</scope>
    <source>
        <strain evidence="2">UCSC1</strain>
    </source>
</reference>
<feature type="region of interest" description="Disordered" evidence="1">
    <location>
        <begin position="163"/>
        <end position="192"/>
    </location>
</feature>
<comment type="caution">
    <text evidence="2">The sequence shown here is derived from an EMBL/GenBank/DDBJ whole genome shotgun (WGS) entry which is preliminary data.</text>
</comment>
<dbReference type="EMBL" id="MCBR01021441">
    <property type="protein sequence ID" value="RKF54136.1"/>
    <property type="molecule type" value="Genomic_DNA"/>
</dbReference>
<name>A0A420H9N0_9PEZI</name>
<dbReference type="AlphaFoldDB" id="A0A420H9N0"/>
<feature type="compositionally biased region" description="Low complexity" evidence="1">
    <location>
        <begin position="167"/>
        <end position="179"/>
    </location>
</feature>